<evidence type="ECO:0000313" key="3">
    <source>
        <dbReference type="Proteomes" id="UP000799640"/>
    </source>
</evidence>
<evidence type="ECO:0000256" key="1">
    <source>
        <dbReference type="SAM" id="MobiDB-lite"/>
    </source>
</evidence>
<feature type="region of interest" description="Disordered" evidence="1">
    <location>
        <begin position="111"/>
        <end position="133"/>
    </location>
</feature>
<reference evidence="2" key="1">
    <citation type="journal article" date="2020" name="Stud. Mycol.">
        <title>101 Dothideomycetes genomes: a test case for predicting lifestyles and emergence of pathogens.</title>
        <authorList>
            <person name="Haridas S."/>
            <person name="Albert R."/>
            <person name="Binder M."/>
            <person name="Bloem J."/>
            <person name="Labutti K."/>
            <person name="Salamov A."/>
            <person name="Andreopoulos B."/>
            <person name="Baker S."/>
            <person name="Barry K."/>
            <person name="Bills G."/>
            <person name="Bluhm B."/>
            <person name="Cannon C."/>
            <person name="Castanera R."/>
            <person name="Culley D."/>
            <person name="Daum C."/>
            <person name="Ezra D."/>
            <person name="Gonzalez J."/>
            <person name="Henrissat B."/>
            <person name="Kuo A."/>
            <person name="Liang C."/>
            <person name="Lipzen A."/>
            <person name="Lutzoni F."/>
            <person name="Magnuson J."/>
            <person name="Mondo S."/>
            <person name="Nolan M."/>
            <person name="Ohm R."/>
            <person name="Pangilinan J."/>
            <person name="Park H.-J."/>
            <person name="Ramirez L."/>
            <person name="Alfaro M."/>
            <person name="Sun H."/>
            <person name="Tritt A."/>
            <person name="Yoshinaga Y."/>
            <person name="Zwiers L.-H."/>
            <person name="Turgeon B."/>
            <person name="Goodwin S."/>
            <person name="Spatafora J."/>
            <person name="Crous P."/>
            <person name="Grigoriev I."/>
        </authorList>
    </citation>
    <scope>NUCLEOTIDE SEQUENCE</scope>
    <source>
        <strain evidence="2">CBS 262.69</strain>
    </source>
</reference>
<keyword evidence="3" id="KW-1185">Reference proteome</keyword>
<organism evidence="2 3">
    <name type="scientific">Trichodelitschia bisporula</name>
    <dbReference type="NCBI Taxonomy" id="703511"/>
    <lineage>
        <taxon>Eukaryota</taxon>
        <taxon>Fungi</taxon>
        <taxon>Dikarya</taxon>
        <taxon>Ascomycota</taxon>
        <taxon>Pezizomycotina</taxon>
        <taxon>Dothideomycetes</taxon>
        <taxon>Dothideomycetes incertae sedis</taxon>
        <taxon>Phaeotrichales</taxon>
        <taxon>Phaeotrichaceae</taxon>
        <taxon>Trichodelitschia</taxon>
    </lineage>
</organism>
<evidence type="ECO:0000313" key="2">
    <source>
        <dbReference type="EMBL" id="KAF2402478.1"/>
    </source>
</evidence>
<name>A0A6G1I2F4_9PEZI</name>
<feature type="region of interest" description="Disordered" evidence="1">
    <location>
        <begin position="1"/>
        <end position="32"/>
    </location>
</feature>
<feature type="compositionally biased region" description="Basic and acidic residues" evidence="1">
    <location>
        <begin position="9"/>
        <end position="20"/>
    </location>
</feature>
<proteinExistence type="predicted"/>
<feature type="compositionally biased region" description="Basic residues" evidence="1">
    <location>
        <begin position="21"/>
        <end position="31"/>
    </location>
</feature>
<protein>
    <submittedName>
        <fullName evidence="2">Uncharacterized protein</fullName>
    </submittedName>
</protein>
<dbReference type="EMBL" id="ML996691">
    <property type="protein sequence ID" value="KAF2402478.1"/>
    <property type="molecule type" value="Genomic_DNA"/>
</dbReference>
<gene>
    <name evidence="2" type="ORF">EJ06DRAFT_341027</name>
</gene>
<sequence>MTSTIPQGERGRCHQSDIRQVKHRHHHHNHHLGPNMIRTLLHIRNIAVHNSQAESTRVSITLCDFAVRVSPKTPALGAAPPPRPMQPAWGPKAPTAWIRDQAAGGERERALGAASNMRRKERRVGWAGKGKGKGRLLMRGELTEKLKEETPPPTPPLNSDASPTPHSLTTKFTKHTVITSILLRTNRIPH</sequence>
<feature type="compositionally biased region" description="Polar residues" evidence="1">
    <location>
        <begin position="159"/>
        <end position="169"/>
    </location>
</feature>
<feature type="region of interest" description="Disordered" evidence="1">
    <location>
        <begin position="146"/>
        <end position="169"/>
    </location>
</feature>
<dbReference type="AlphaFoldDB" id="A0A6G1I2F4"/>
<accession>A0A6G1I2F4</accession>
<dbReference type="Proteomes" id="UP000799640">
    <property type="component" value="Unassembled WGS sequence"/>
</dbReference>